<protein>
    <submittedName>
        <fullName evidence="1">Uncharacterized protein</fullName>
    </submittedName>
</protein>
<sequence>MCELYQNLNKELEQSYSELYDRCLLARKDGYLTQKEIELLAYALGIPKKELREPVSKKDIVASPEAQEYIDSGRRLYGSTS</sequence>
<dbReference type="EMBL" id="LR797823">
    <property type="protein sequence ID" value="CAB4241311.1"/>
    <property type="molecule type" value="Genomic_DNA"/>
</dbReference>
<gene>
    <name evidence="1" type="ORF">UFOVP67_44</name>
</gene>
<organism evidence="1">
    <name type="scientific">uncultured Caudovirales phage</name>
    <dbReference type="NCBI Taxonomy" id="2100421"/>
    <lineage>
        <taxon>Viruses</taxon>
        <taxon>Duplodnaviria</taxon>
        <taxon>Heunggongvirae</taxon>
        <taxon>Uroviricota</taxon>
        <taxon>Caudoviricetes</taxon>
        <taxon>Peduoviridae</taxon>
        <taxon>Maltschvirus</taxon>
        <taxon>Maltschvirus maltsch</taxon>
    </lineage>
</organism>
<name>A0A6J5T9S3_9CAUD</name>
<proteinExistence type="predicted"/>
<evidence type="ECO:0000313" key="1">
    <source>
        <dbReference type="EMBL" id="CAB4241311.1"/>
    </source>
</evidence>
<reference evidence="1" key="1">
    <citation type="submission" date="2020-05" db="EMBL/GenBank/DDBJ databases">
        <authorList>
            <person name="Chiriac C."/>
            <person name="Salcher M."/>
            <person name="Ghai R."/>
            <person name="Kavagutti S V."/>
        </authorList>
    </citation>
    <scope>NUCLEOTIDE SEQUENCE</scope>
</reference>
<accession>A0A6J5T9S3</accession>